<evidence type="ECO:0000313" key="16">
    <source>
        <dbReference type="EMBL" id="TSC93090.1"/>
    </source>
</evidence>
<evidence type="ECO:0000256" key="9">
    <source>
        <dbReference type="HAMAP-Rule" id="MF_01038"/>
    </source>
</evidence>
<dbReference type="GO" id="GO:0004619">
    <property type="term" value="F:phosphoglycerate mutase activity"/>
    <property type="evidence" value="ECO:0007669"/>
    <property type="project" value="UniProtKB-UniRule"/>
</dbReference>
<feature type="active site" description="Phosphoserine intermediate" evidence="9 11">
    <location>
        <position position="60"/>
    </location>
</feature>
<dbReference type="Gene3D" id="3.40.1450.10">
    <property type="entry name" value="BPG-independent phosphoglycerate mutase, domain B"/>
    <property type="match status" value="1"/>
</dbReference>
<dbReference type="HAMAP" id="MF_01038">
    <property type="entry name" value="GpmI"/>
    <property type="match status" value="1"/>
</dbReference>
<comment type="similarity">
    <text evidence="4 9">Belongs to the BPG-independent phosphoglycerate mutase family.</text>
</comment>
<dbReference type="SUPFAM" id="SSF64158">
    <property type="entry name" value="2,3-Bisphosphoglycerate-independent phosphoglycerate mutase, substrate-binding domain"/>
    <property type="match status" value="1"/>
</dbReference>
<comment type="cofactor">
    <cofactor evidence="9">
        <name>Mn(2+)</name>
        <dbReference type="ChEBI" id="CHEBI:29035"/>
    </cofactor>
    <text evidence="9">Binds 2 manganese ions per subunit.</text>
</comment>
<comment type="caution">
    <text evidence="16">The sequence shown here is derived from an EMBL/GenBank/DDBJ whole genome shotgun (WGS) entry which is preliminary data.</text>
</comment>
<comment type="pathway">
    <text evidence="3 9">Carbohydrate degradation; glycolysis; pyruvate from D-glyceraldehyde 3-phosphate: step 3/5.</text>
</comment>
<proteinExistence type="inferred from homology"/>
<dbReference type="Proteomes" id="UP000316495">
    <property type="component" value="Unassembled WGS sequence"/>
</dbReference>
<organism evidence="16 17">
    <name type="scientific">Candidatus Berkelbacteria bacterium Athens1014_28</name>
    <dbReference type="NCBI Taxonomy" id="2017145"/>
    <lineage>
        <taxon>Bacteria</taxon>
        <taxon>Candidatus Berkelbacteria</taxon>
    </lineage>
</organism>
<feature type="binding site" evidence="9 12">
    <location>
        <begin position="254"/>
        <end position="257"/>
    </location>
    <ligand>
        <name>substrate</name>
    </ligand>
</feature>
<dbReference type="Gene3D" id="3.40.720.10">
    <property type="entry name" value="Alkaline Phosphatase, subunit A"/>
    <property type="match status" value="1"/>
</dbReference>
<dbReference type="GO" id="GO:0005829">
    <property type="term" value="C:cytosol"/>
    <property type="evidence" value="ECO:0007669"/>
    <property type="project" value="TreeGrafter"/>
</dbReference>
<evidence type="ECO:0000256" key="12">
    <source>
        <dbReference type="PIRSR" id="PIRSR001492-2"/>
    </source>
</evidence>
<keyword evidence="7 9" id="KW-0464">Manganese</keyword>
<protein>
    <recommendedName>
        <fullName evidence="9 10">2,3-bisphosphoglycerate-independent phosphoglycerate mutase</fullName>
        <shortName evidence="9">BPG-independent PGAM</shortName>
        <shortName evidence="9">Phosphoglyceromutase</shortName>
        <shortName evidence="9">iPGM</shortName>
        <ecNumber evidence="9 10">5.4.2.12</ecNumber>
    </recommendedName>
</protein>
<evidence type="ECO:0000259" key="15">
    <source>
        <dbReference type="Pfam" id="PF06415"/>
    </source>
</evidence>
<evidence type="ECO:0000256" key="11">
    <source>
        <dbReference type="PIRSR" id="PIRSR001492-1"/>
    </source>
</evidence>
<dbReference type="AlphaFoldDB" id="A0A554LJQ3"/>
<feature type="binding site" evidence="9 13">
    <location>
        <position position="435"/>
    </location>
    <ligand>
        <name>Mn(2+)</name>
        <dbReference type="ChEBI" id="CHEBI:29035"/>
        <label>2</label>
    </ligand>
</feature>
<dbReference type="PANTHER" id="PTHR31637">
    <property type="entry name" value="2,3-BISPHOSPHOGLYCERATE-INDEPENDENT PHOSPHOGLYCERATE MUTASE"/>
    <property type="match status" value="1"/>
</dbReference>
<name>A0A554LJQ3_9BACT</name>
<feature type="binding site" evidence="9 13">
    <location>
        <position position="60"/>
    </location>
    <ligand>
        <name>Mn(2+)</name>
        <dbReference type="ChEBI" id="CHEBI:29035"/>
        <label>2</label>
    </ligand>
</feature>
<dbReference type="PIRSF" id="PIRSF001492">
    <property type="entry name" value="IPGAM"/>
    <property type="match status" value="1"/>
</dbReference>
<dbReference type="SUPFAM" id="SSF53649">
    <property type="entry name" value="Alkaline phosphatase-like"/>
    <property type="match status" value="1"/>
</dbReference>
<dbReference type="PANTHER" id="PTHR31637:SF0">
    <property type="entry name" value="2,3-BISPHOSPHOGLYCERATE-INDEPENDENT PHOSPHOGLYCERATE MUTASE"/>
    <property type="match status" value="1"/>
</dbReference>
<comment type="function">
    <text evidence="2 9">Catalyzes the interconversion of 2-phosphoglycerate and 3-phosphoglycerate.</text>
</comment>
<dbReference type="GO" id="GO:0030145">
    <property type="term" value="F:manganese ion binding"/>
    <property type="evidence" value="ECO:0007669"/>
    <property type="project" value="UniProtKB-UniRule"/>
</dbReference>
<feature type="binding site" evidence="9 13">
    <location>
        <position position="10"/>
    </location>
    <ligand>
        <name>Mn(2+)</name>
        <dbReference type="ChEBI" id="CHEBI:29035"/>
        <label>2</label>
    </ligand>
</feature>
<dbReference type="InterPro" id="IPR017850">
    <property type="entry name" value="Alkaline_phosphatase_core_sf"/>
</dbReference>
<evidence type="ECO:0000256" key="13">
    <source>
        <dbReference type="PIRSR" id="PIRSR001492-3"/>
    </source>
</evidence>
<dbReference type="EMBL" id="VMGN01000054">
    <property type="protein sequence ID" value="TSC93090.1"/>
    <property type="molecule type" value="Genomic_DNA"/>
</dbReference>
<evidence type="ECO:0000256" key="2">
    <source>
        <dbReference type="ARBA" id="ARBA00002315"/>
    </source>
</evidence>
<dbReference type="InterPro" id="IPR011258">
    <property type="entry name" value="BPG-indep_PGM_N"/>
</dbReference>
<reference evidence="16 17" key="1">
    <citation type="submission" date="2017-07" db="EMBL/GenBank/DDBJ databases">
        <title>Mechanisms for carbon and nitrogen cycling indicate functional differentiation within the Candidate Phyla Radiation.</title>
        <authorList>
            <person name="Danczak R.E."/>
            <person name="Johnston M.D."/>
            <person name="Kenah C."/>
            <person name="Slattery M."/>
            <person name="Wrighton K.C."/>
            <person name="Wilkins M.J."/>
        </authorList>
    </citation>
    <scope>NUCLEOTIDE SEQUENCE [LARGE SCALE GENOMIC DNA]</scope>
    <source>
        <strain evidence="16">Athens1014_28</strain>
    </source>
</reference>
<dbReference type="Pfam" id="PF06415">
    <property type="entry name" value="iPGM_N"/>
    <property type="match status" value="1"/>
</dbReference>
<gene>
    <name evidence="9" type="primary">gpmI</name>
    <name evidence="16" type="ORF">Athens101428_751</name>
</gene>
<comment type="subunit">
    <text evidence="9">Monomer.</text>
</comment>
<feature type="binding site" evidence="9 13">
    <location>
        <position position="393"/>
    </location>
    <ligand>
        <name>Mn(2+)</name>
        <dbReference type="ChEBI" id="CHEBI:29035"/>
        <label>1</label>
    </ligand>
</feature>
<dbReference type="Pfam" id="PF01676">
    <property type="entry name" value="Metalloenzyme"/>
    <property type="match status" value="1"/>
</dbReference>
<evidence type="ECO:0000256" key="5">
    <source>
        <dbReference type="ARBA" id="ARBA00022723"/>
    </source>
</evidence>
<dbReference type="NCBIfam" id="TIGR01307">
    <property type="entry name" value="pgm_bpd_ind"/>
    <property type="match status" value="1"/>
</dbReference>
<dbReference type="GO" id="GO:0006007">
    <property type="term" value="P:glucose catabolic process"/>
    <property type="evidence" value="ECO:0007669"/>
    <property type="project" value="InterPro"/>
</dbReference>
<dbReference type="CDD" id="cd16010">
    <property type="entry name" value="iPGM"/>
    <property type="match status" value="1"/>
</dbReference>
<comment type="catalytic activity">
    <reaction evidence="1 9">
        <text>(2R)-2-phosphoglycerate = (2R)-3-phosphoglycerate</text>
        <dbReference type="Rhea" id="RHEA:15901"/>
        <dbReference type="ChEBI" id="CHEBI:58272"/>
        <dbReference type="ChEBI" id="CHEBI:58289"/>
        <dbReference type="EC" id="5.4.2.12"/>
    </reaction>
</comment>
<feature type="binding site" evidence="9 12">
    <location>
        <position position="189"/>
    </location>
    <ligand>
        <name>substrate</name>
    </ligand>
</feature>
<feature type="binding site" evidence="9 12">
    <location>
        <position position="121"/>
    </location>
    <ligand>
        <name>substrate</name>
    </ligand>
</feature>
<evidence type="ECO:0000256" key="6">
    <source>
        <dbReference type="ARBA" id="ARBA00023152"/>
    </source>
</evidence>
<evidence type="ECO:0000256" key="8">
    <source>
        <dbReference type="ARBA" id="ARBA00023235"/>
    </source>
</evidence>
<keyword evidence="6 9" id="KW-0324">Glycolysis</keyword>
<feature type="binding site" evidence="9 12">
    <location>
        <position position="183"/>
    </location>
    <ligand>
        <name>substrate</name>
    </ligand>
</feature>
<feature type="binding site" evidence="9 13">
    <location>
        <position position="453"/>
    </location>
    <ligand>
        <name>Mn(2+)</name>
        <dbReference type="ChEBI" id="CHEBI:29035"/>
        <label>1</label>
    </ligand>
</feature>
<dbReference type="InterPro" id="IPR005995">
    <property type="entry name" value="Pgm_bpd_ind"/>
</dbReference>
<evidence type="ECO:0000256" key="3">
    <source>
        <dbReference type="ARBA" id="ARBA00004798"/>
    </source>
</evidence>
<dbReference type="EC" id="5.4.2.12" evidence="9 10"/>
<evidence type="ECO:0000256" key="7">
    <source>
        <dbReference type="ARBA" id="ARBA00023211"/>
    </source>
</evidence>
<dbReference type="UniPathway" id="UPA00109">
    <property type="reaction ID" value="UER00186"/>
</dbReference>
<keyword evidence="5 9" id="KW-0479">Metal-binding</keyword>
<sequence length="523" mass="57827">MKKVLLVILDGWGLSPIAEGNATFLAKTPNLDYLYKNYPKTSLSASGLSVGITPGEPGNSEVGHLNIGSGRVVWENLPRIDQAIDSGEFFQNRNLKKFATDLKNSDGALHLIGLCSTGGIHSHLSHLYALLEFAEKENIKNVYLHLITDGRDTAPKVALEDVVQINNHLKKLENGKIASVIGRFYAMDRDKHNERTQAAYNLWTLGKGRKFLSAEAAIKNGYLEGKDDENLEASVIDEKGIIKPEDGLAFFNFRSDRMRQILSVFEDESFSGFSREKLSNLKILTMTSYQNNQKSPEIFPPLNLSNTLPDVIETAGLSQFHTAETEKFAHVTYFFNGGDEKVHQKEKQVIVPSPRVESYDYAPEMSAKEVKNKVVEALKNDYQFILVNFANGDMVGHTGRLPAAIKACEEVDRCLFDIMSAASGAGYVAIITADHGNCEMMKNLRTGEIDKEHTSNPVPLVFADFSKSPFLPQNGVGINKNELLQYSSQEPTGILADIAPTILAILNISNPKEMTGKDLQDLI</sequence>
<dbReference type="InterPro" id="IPR006124">
    <property type="entry name" value="Metalloenzyme"/>
</dbReference>
<evidence type="ECO:0000256" key="1">
    <source>
        <dbReference type="ARBA" id="ARBA00000370"/>
    </source>
</evidence>
<feature type="binding site" evidence="9 13">
    <location>
        <position position="434"/>
    </location>
    <ligand>
        <name>Mn(2+)</name>
        <dbReference type="ChEBI" id="CHEBI:29035"/>
        <label>2</label>
    </ligand>
</feature>
<feature type="domain" description="Metalloenzyme" evidence="14">
    <location>
        <begin position="2"/>
        <end position="509"/>
    </location>
</feature>
<dbReference type="InterPro" id="IPR036646">
    <property type="entry name" value="PGAM_B_sf"/>
</dbReference>
<dbReference type="GO" id="GO:0006096">
    <property type="term" value="P:glycolytic process"/>
    <property type="evidence" value="ECO:0007669"/>
    <property type="project" value="UniProtKB-UniRule"/>
</dbReference>
<evidence type="ECO:0000256" key="10">
    <source>
        <dbReference type="NCBIfam" id="TIGR01307"/>
    </source>
</evidence>
<feature type="binding site" evidence="9 13">
    <location>
        <position position="397"/>
    </location>
    <ligand>
        <name>Mn(2+)</name>
        <dbReference type="ChEBI" id="CHEBI:29035"/>
        <label>1</label>
    </ligand>
</feature>
<evidence type="ECO:0000259" key="14">
    <source>
        <dbReference type="Pfam" id="PF01676"/>
    </source>
</evidence>
<feature type="binding site" evidence="9 12">
    <location>
        <begin position="151"/>
        <end position="152"/>
    </location>
    <ligand>
        <name>substrate</name>
    </ligand>
</feature>
<feature type="binding site" evidence="9 12">
    <location>
        <position position="327"/>
    </location>
    <ligand>
        <name>substrate</name>
    </ligand>
</feature>
<feature type="domain" description="BPG-independent PGAM N-terminal" evidence="15">
    <location>
        <begin position="80"/>
        <end position="290"/>
    </location>
</feature>
<dbReference type="FunFam" id="3.40.1450.10:FF:000002">
    <property type="entry name" value="2,3-bisphosphoglycerate-independent phosphoglycerate mutase"/>
    <property type="match status" value="1"/>
</dbReference>
<evidence type="ECO:0000256" key="4">
    <source>
        <dbReference type="ARBA" id="ARBA00008819"/>
    </source>
</evidence>
<accession>A0A554LJQ3</accession>
<keyword evidence="8 9" id="KW-0413">Isomerase</keyword>
<evidence type="ECO:0000313" key="17">
    <source>
        <dbReference type="Proteomes" id="UP000316495"/>
    </source>
</evidence>